<dbReference type="AlphaFoldDB" id="B0C4D0"/>
<proteinExistence type="predicted"/>
<keyword evidence="3" id="KW-1185">Reference proteome</keyword>
<dbReference type="EMBL" id="CP000828">
    <property type="protein sequence ID" value="ABW28674.1"/>
    <property type="molecule type" value="Genomic_DNA"/>
</dbReference>
<dbReference type="OrthoDB" id="572893at2"/>
<accession>B0C4D0</accession>
<feature type="domain" description="DUF6916" evidence="1">
    <location>
        <begin position="3"/>
        <end position="90"/>
    </location>
</feature>
<organism evidence="2 3">
    <name type="scientific">Acaryochloris marina (strain MBIC 11017)</name>
    <dbReference type="NCBI Taxonomy" id="329726"/>
    <lineage>
        <taxon>Bacteria</taxon>
        <taxon>Bacillati</taxon>
        <taxon>Cyanobacteriota</taxon>
        <taxon>Cyanophyceae</taxon>
        <taxon>Acaryochloridales</taxon>
        <taxon>Acaryochloridaceae</taxon>
        <taxon>Acaryochloris</taxon>
    </lineage>
</organism>
<dbReference type="KEGG" id="amr:AM1_3684"/>
<dbReference type="STRING" id="329726.AM1_3684"/>
<sequence>MHCSTFETLKDKTFQVFTEGEEQLHLQLEQVDDLGQSQQLEQFSLIFRDPQGQSLPQGTYQIQHRQLGRFSLFLVPTGEPTTSMYYQAAFTRLLV</sequence>
<evidence type="ECO:0000313" key="3">
    <source>
        <dbReference type="Proteomes" id="UP000000268"/>
    </source>
</evidence>
<evidence type="ECO:0000259" key="1">
    <source>
        <dbReference type="Pfam" id="PF21880"/>
    </source>
</evidence>
<dbReference type="HOGENOM" id="CLU_162683_1_0_3"/>
<dbReference type="InterPro" id="IPR054209">
    <property type="entry name" value="DUF6916"/>
</dbReference>
<gene>
    <name evidence="2" type="ordered locus">AM1_3684</name>
</gene>
<protein>
    <recommendedName>
        <fullName evidence="1">DUF6916 domain-containing protein</fullName>
    </recommendedName>
</protein>
<dbReference type="RefSeq" id="WP_012164060.1">
    <property type="nucleotide sequence ID" value="NC_009925.1"/>
</dbReference>
<dbReference type="Proteomes" id="UP000000268">
    <property type="component" value="Chromosome"/>
</dbReference>
<reference evidence="2 3" key="1">
    <citation type="journal article" date="2008" name="Proc. Natl. Acad. Sci. U.S.A.">
        <title>Niche adaptation and genome expansion in the chlorophyll d-producing cyanobacterium Acaryochloris marina.</title>
        <authorList>
            <person name="Swingley W.D."/>
            <person name="Chen M."/>
            <person name="Cheung P.C."/>
            <person name="Conrad A.L."/>
            <person name="Dejesa L.C."/>
            <person name="Hao J."/>
            <person name="Honchak B.M."/>
            <person name="Karbach L.E."/>
            <person name="Kurdoglu A."/>
            <person name="Lahiri S."/>
            <person name="Mastrian S.D."/>
            <person name="Miyashita H."/>
            <person name="Page L."/>
            <person name="Ramakrishna P."/>
            <person name="Satoh S."/>
            <person name="Sattley W.M."/>
            <person name="Shimada Y."/>
            <person name="Taylor H.L."/>
            <person name="Tomo T."/>
            <person name="Tsuchiya T."/>
            <person name="Wang Z.T."/>
            <person name="Raymond J."/>
            <person name="Mimuro M."/>
            <person name="Blankenship R.E."/>
            <person name="Touchman J.W."/>
        </authorList>
    </citation>
    <scope>NUCLEOTIDE SEQUENCE [LARGE SCALE GENOMIC DNA]</scope>
    <source>
        <strain evidence="3">MBIC 11017</strain>
    </source>
</reference>
<dbReference type="Pfam" id="PF21880">
    <property type="entry name" value="DUF6916"/>
    <property type="match status" value="1"/>
</dbReference>
<evidence type="ECO:0000313" key="2">
    <source>
        <dbReference type="EMBL" id="ABW28674.1"/>
    </source>
</evidence>
<name>B0C4D0_ACAM1</name>